<feature type="domain" description="P-granule-associated protein DEPS-1 third OB-fold" evidence="3">
    <location>
        <begin position="208"/>
        <end position="269"/>
    </location>
</feature>
<dbReference type="Pfam" id="PF24342">
    <property type="entry name" value="OB_DEPS-1_2nd"/>
    <property type="match status" value="1"/>
</dbReference>
<dbReference type="WBParaSite" id="ALUE_0001521801-mRNA-1">
    <property type="protein sequence ID" value="ALUE_0001521801-mRNA-1"/>
    <property type="gene ID" value="ALUE_0001521801"/>
</dbReference>
<dbReference type="InterPro" id="IPR057144">
    <property type="entry name" value="OB_DEPS-1_6th"/>
</dbReference>
<organism evidence="7 8">
    <name type="scientific">Ascaris lumbricoides</name>
    <name type="common">Giant roundworm</name>
    <dbReference type="NCBI Taxonomy" id="6252"/>
    <lineage>
        <taxon>Eukaryota</taxon>
        <taxon>Metazoa</taxon>
        <taxon>Ecdysozoa</taxon>
        <taxon>Nematoda</taxon>
        <taxon>Chromadorea</taxon>
        <taxon>Rhabditida</taxon>
        <taxon>Spirurina</taxon>
        <taxon>Ascaridomorpha</taxon>
        <taxon>Ascaridoidea</taxon>
        <taxon>Ascarididae</taxon>
        <taxon>Ascaris</taxon>
    </lineage>
</organism>
<name>A0A9J2PZ02_ASCLU</name>
<dbReference type="InterPro" id="IPR057139">
    <property type="entry name" value="OB_DEPS-1_1st"/>
</dbReference>
<proteinExistence type="predicted"/>
<dbReference type="Pfam" id="PF24339">
    <property type="entry name" value="OB_DEPS-1_3rd"/>
    <property type="match status" value="1"/>
</dbReference>
<sequence length="612" mass="68260">MYGLVVTDPSGSESDILHAVFVDRRAPLLFIKRPAKIDRRTLSKEERKAFDKVEREKALSFGDWISFNEYEVQNRFIGAYKKEYPLCESRATAEHLQIEAVCVFSPPKEGGTSKCFADLLGLILTPKQVAELFLPDVALRCWISVEVTRIETVQFSFGAFIDIAEDQSPVLSTPWNRDSLRFVVEVDDDSDDHSGKSSPCDSTGLPSVLIGMVGLRTGGRTVLCFDYKHIPFLLAYQSPNGRASLGDIIIFDAYYSGPLRAYVIGTFRKKDDMPSFGSKLINFGTLPVLEISVTLSDLPFGYLRAVNEDLGVVNDPLGLLTPALLNSPKDTIFDVYVADTGASAFARFRIQDISERTAEMLKKCTNFGYAPLKDLEGIVLGNGLVMVRDYGTLKIRFGDNSTDGWEKLEPGTWIKFTASSESGPPDFVVQKWTKPFERAAESLKHVLLFDEHMFQTTCHYREDLKVLESTAFGFVDDPEQICLSKKAGEPITLWVKKGSMESRTPFIVYSIEDPEVRMKPTVDKKYKSVERSTQLTDGGNSEKQSDEINTQECPSAENGKSCANEDCYACKLLHELLTSNNMWQVICEAGANDILQDAIAATSHIQPDDTKE</sequence>
<feature type="compositionally biased region" description="Polar residues" evidence="1">
    <location>
        <begin position="531"/>
        <end position="553"/>
    </location>
</feature>
<evidence type="ECO:0000259" key="5">
    <source>
        <dbReference type="Pfam" id="PF24342"/>
    </source>
</evidence>
<dbReference type="InterPro" id="IPR057143">
    <property type="entry name" value="OB_DEPS-1_2nd"/>
</dbReference>
<feature type="region of interest" description="Disordered" evidence="1">
    <location>
        <begin position="522"/>
        <end position="560"/>
    </location>
</feature>
<feature type="domain" description="P-granule-associated protein DEPS-1 first OB-fold" evidence="6">
    <location>
        <begin position="2"/>
        <end position="82"/>
    </location>
</feature>
<feature type="domain" description="DUF7506" evidence="2">
    <location>
        <begin position="274"/>
        <end position="365"/>
    </location>
</feature>
<evidence type="ECO:0000259" key="4">
    <source>
        <dbReference type="Pfam" id="PF24341"/>
    </source>
</evidence>
<dbReference type="AlphaFoldDB" id="A0A9J2PZ02"/>
<reference evidence="8" key="1">
    <citation type="submission" date="2023-03" db="UniProtKB">
        <authorList>
            <consortium name="WormBaseParasite"/>
        </authorList>
    </citation>
    <scope>IDENTIFICATION</scope>
</reference>
<evidence type="ECO:0000259" key="2">
    <source>
        <dbReference type="Pfam" id="PF24338"/>
    </source>
</evidence>
<evidence type="ECO:0000313" key="8">
    <source>
        <dbReference type="WBParaSite" id="ALUE_0001521801-mRNA-1"/>
    </source>
</evidence>
<dbReference type="Pfam" id="PF24341">
    <property type="entry name" value="OB_DEPS-1_6th"/>
    <property type="match status" value="1"/>
</dbReference>
<accession>A0A9J2PZ02</accession>
<evidence type="ECO:0000259" key="3">
    <source>
        <dbReference type="Pfam" id="PF24339"/>
    </source>
</evidence>
<dbReference type="Pfam" id="PF24343">
    <property type="entry name" value="OB_DEPS-1_1st"/>
    <property type="match status" value="1"/>
</dbReference>
<protein>
    <submittedName>
        <fullName evidence="8">Tudor domain-containing protein</fullName>
    </submittedName>
</protein>
<evidence type="ECO:0000259" key="6">
    <source>
        <dbReference type="Pfam" id="PF24343"/>
    </source>
</evidence>
<evidence type="ECO:0000313" key="7">
    <source>
        <dbReference type="Proteomes" id="UP000036681"/>
    </source>
</evidence>
<feature type="domain" description="P-granule-associated protein DEPS-1 sixth OB-fold" evidence="4">
    <location>
        <begin position="452"/>
        <end position="513"/>
    </location>
</feature>
<dbReference type="Pfam" id="PF24338">
    <property type="entry name" value="DUF7506"/>
    <property type="match status" value="1"/>
</dbReference>
<dbReference type="Proteomes" id="UP000036681">
    <property type="component" value="Unplaced"/>
</dbReference>
<dbReference type="InterPro" id="IPR055929">
    <property type="entry name" value="DUF7506"/>
</dbReference>
<dbReference type="InterPro" id="IPR057147">
    <property type="entry name" value="OB_DEPS-1_3rd"/>
</dbReference>
<keyword evidence="7" id="KW-1185">Reference proteome</keyword>
<evidence type="ECO:0000256" key="1">
    <source>
        <dbReference type="SAM" id="MobiDB-lite"/>
    </source>
</evidence>
<feature type="domain" description="P-granule-associated protein DEPS-1 second OB-fold" evidence="5">
    <location>
        <begin position="86"/>
        <end position="166"/>
    </location>
</feature>